<feature type="domain" description="Polysaccharide pyruvyl transferase" evidence="1">
    <location>
        <begin position="12"/>
        <end position="263"/>
    </location>
</feature>
<organism evidence="2">
    <name type="scientific">Thermodesulfobium narugense</name>
    <dbReference type="NCBI Taxonomy" id="184064"/>
    <lineage>
        <taxon>Bacteria</taxon>
        <taxon>Pseudomonadati</taxon>
        <taxon>Thermodesulfobiota</taxon>
        <taxon>Thermodesulfobiia</taxon>
        <taxon>Thermodesulfobiales</taxon>
        <taxon>Thermodesulfobiaceae</taxon>
        <taxon>Thermodesulfobium</taxon>
    </lineage>
</organism>
<dbReference type="Pfam" id="PF04230">
    <property type="entry name" value="PS_pyruv_trans"/>
    <property type="match status" value="1"/>
</dbReference>
<name>A0A7C5P7K5_9BACT</name>
<comment type="caution">
    <text evidence="2">The sequence shown here is derived from an EMBL/GenBank/DDBJ whole genome shotgun (WGS) entry which is preliminary data.</text>
</comment>
<reference evidence="2" key="1">
    <citation type="journal article" date="2020" name="mSystems">
        <title>Genome- and Community-Level Interaction Insights into Carbon Utilization and Element Cycling Functions of Hydrothermarchaeota in Hydrothermal Sediment.</title>
        <authorList>
            <person name="Zhou Z."/>
            <person name="Liu Y."/>
            <person name="Xu W."/>
            <person name="Pan J."/>
            <person name="Luo Z.H."/>
            <person name="Li M."/>
        </authorList>
    </citation>
    <scope>NUCLEOTIDE SEQUENCE [LARGE SCALE GENOMIC DNA]</scope>
    <source>
        <strain evidence="2">SpSt-1019</strain>
    </source>
</reference>
<evidence type="ECO:0000313" key="2">
    <source>
        <dbReference type="EMBL" id="HHI65325.1"/>
    </source>
</evidence>
<gene>
    <name evidence="2" type="ORF">ENL70_02085</name>
</gene>
<sequence>MDFLIGFFGAGNVGDDAILKAYLLKNKNEVRILWNSNRSAPNHVEKRKVFEVLKNIMLAERIIFPGGGIIQDKTSLSSLIFYTGIIFIASLFKKRVYMLSQSLGPIENKISKLFIKLLNRVEVLAIRDPISLSLAKRFRLRSNILKEVSDITLTLDFPLPKRERILGINLRYCRESLDALQDLKMFSEKLREEGYAIRGVAFDKEDERYLKSCGIKFDEVIYKDFLTTFRSVAQCEIFVATRFHSAVFCVKSLTPFVAIDYDPKVRGFMRQIGLEEYCFKSLSFNDLLDFYSNKSSVEKQISKKINELESLAYKNFEFV</sequence>
<accession>A0A7C5P7K5</accession>
<dbReference type="InterPro" id="IPR007345">
    <property type="entry name" value="Polysacch_pyruvyl_Trfase"/>
</dbReference>
<dbReference type="EMBL" id="DRUY01000072">
    <property type="protein sequence ID" value="HHI65325.1"/>
    <property type="molecule type" value="Genomic_DNA"/>
</dbReference>
<dbReference type="PANTHER" id="PTHR36836:SF1">
    <property type="entry name" value="COLANIC ACID BIOSYNTHESIS PROTEIN WCAK"/>
    <property type="match status" value="1"/>
</dbReference>
<protein>
    <recommendedName>
        <fullName evidence="1">Polysaccharide pyruvyl transferase domain-containing protein</fullName>
    </recommendedName>
</protein>
<dbReference type="AlphaFoldDB" id="A0A7C5P7K5"/>
<evidence type="ECO:0000259" key="1">
    <source>
        <dbReference type="Pfam" id="PF04230"/>
    </source>
</evidence>
<dbReference type="PANTHER" id="PTHR36836">
    <property type="entry name" value="COLANIC ACID BIOSYNTHESIS PROTEIN WCAK"/>
    <property type="match status" value="1"/>
</dbReference>
<proteinExistence type="predicted"/>